<keyword evidence="8" id="KW-0407">Ion channel</keyword>
<keyword evidence="6" id="KW-0406">Ion transport</keyword>
<dbReference type="GO" id="GO:0034220">
    <property type="term" value="P:monoatomic ion transmembrane transport"/>
    <property type="evidence" value="ECO:0007669"/>
    <property type="project" value="UniProtKB-KW"/>
</dbReference>
<feature type="transmembrane region" description="Helical" evidence="10">
    <location>
        <begin position="194"/>
        <end position="213"/>
    </location>
</feature>
<evidence type="ECO:0000256" key="6">
    <source>
        <dbReference type="ARBA" id="ARBA00023065"/>
    </source>
</evidence>
<comment type="similarity">
    <text evidence="2">Belongs to the aromatic acid exporter (TC 2.A.85) family.</text>
</comment>
<evidence type="ECO:0000256" key="2">
    <source>
        <dbReference type="ARBA" id="ARBA00007079"/>
    </source>
</evidence>
<keyword evidence="9" id="KW-0175">Coiled coil</keyword>
<evidence type="ECO:0000256" key="10">
    <source>
        <dbReference type="SAM" id="Phobius"/>
    </source>
</evidence>
<keyword evidence="3" id="KW-0813">Transport</keyword>
<evidence type="ECO:0000313" key="11">
    <source>
        <dbReference type="EMBL" id="KAL3725540.1"/>
    </source>
</evidence>
<dbReference type="InterPro" id="IPR020966">
    <property type="entry name" value="ALMT"/>
</dbReference>
<dbReference type="EMBL" id="JBJKBG010000008">
    <property type="protein sequence ID" value="KAL3725540.1"/>
    <property type="molecule type" value="Genomic_DNA"/>
</dbReference>
<keyword evidence="4 10" id="KW-0812">Transmembrane</keyword>
<keyword evidence="12" id="KW-1185">Reference proteome</keyword>
<evidence type="ECO:0000313" key="12">
    <source>
        <dbReference type="Proteomes" id="UP001634007"/>
    </source>
</evidence>
<dbReference type="PANTHER" id="PTHR31086">
    <property type="entry name" value="ALUMINUM-ACTIVATED MALATE TRANSPORTER 10"/>
    <property type="match status" value="1"/>
</dbReference>
<gene>
    <name evidence="11" type="ORF">ACJRO7_030551</name>
</gene>
<evidence type="ECO:0000256" key="9">
    <source>
        <dbReference type="SAM" id="Coils"/>
    </source>
</evidence>
<feature type="transmembrane region" description="Helical" evidence="10">
    <location>
        <begin position="76"/>
        <end position="94"/>
    </location>
</feature>
<proteinExistence type="inferred from homology"/>
<comment type="caution">
    <text evidence="11">The sequence shown here is derived from an EMBL/GenBank/DDBJ whole genome shotgun (WGS) entry which is preliminary data.</text>
</comment>
<sequence>MRSSSMVFPNEEGGEGAAPKTLGNYLSTVVAFLRRVNGEHDLRRVVHGIKVGIALVLASIVAFITPKYKIFETDAVWAVMTVVVMFEFYAGATLSKGLNRAAGTLSGGMLGCMSAVLAKLIDSKVGQDIGVGTAVFIFGATATYVRSIPCIKRKYDYGGMIFILSFSLVAVSGAQFESSKDILKTATERLGTVMIGFAATIFTSLFIFPIWAGDELHVSIASKFEHLACSMEGLLDTYFDAVADKESKGDGSCKSCRPVLNSKAKDESLANFAKWEPWHRRFGLFYPWDKYLKVGELLRELAATIVSLDVCVQSSRQPAGDLRQSIKEPCELVASSLARTLRELGESLMNMRRCQSDALVLQKLRSSWLVLRLYMSPTKLENACKSGEDLAISTFVFLLTEMLEKLERLANEVEELGELAKFKINDM</sequence>
<dbReference type="AlphaFoldDB" id="A0ABD3JE54"/>
<dbReference type="Pfam" id="PF11744">
    <property type="entry name" value="ALMT"/>
    <property type="match status" value="1"/>
</dbReference>
<evidence type="ECO:0000256" key="1">
    <source>
        <dbReference type="ARBA" id="ARBA00004141"/>
    </source>
</evidence>
<feature type="coiled-coil region" evidence="9">
    <location>
        <begin position="396"/>
        <end position="426"/>
    </location>
</feature>
<protein>
    <recommendedName>
        <fullName evidence="13">Aluminum-activated malate transporter</fullName>
    </recommendedName>
</protein>
<accession>A0ABD3JE54</accession>
<organism evidence="11 12">
    <name type="scientific">Eucalyptus globulus</name>
    <name type="common">Tasmanian blue gum</name>
    <dbReference type="NCBI Taxonomy" id="34317"/>
    <lineage>
        <taxon>Eukaryota</taxon>
        <taxon>Viridiplantae</taxon>
        <taxon>Streptophyta</taxon>
        <taxon>Embryophyta</taxon>
        <taxon>Tracheophyta</taxon>
        <taxon>Spermatophyta</taxon>
        <taxon>Magnoliopsida</taxon>
        <taxon>eudicotyledons</taxon>
        <taxon>Gunneridae</taxon>
        <taxon>Pentapetalae</taxon>
        <taxon>rosids</taxon>
        <taxon>malvids</taxon>
        <taxon>Myrtales</taxon>
        <taxon>Myrtaceae</taxon>
        <taxon>Myrtoideae</taxon>
        <taxon>Eucalypteae</taxon>
        <taxon>Eucalyptus</taxon>
    </lineage>
</organism>
<evidence type="ECO:0000256" key="5">
    <source>
        <dbReference type="ARBA" id="ARBA00022989"/>
    </source>
</evidence>
<evidence type="ECO:0000256" key="3">
    <source>
        <dbReference type="ARBA" id="ARBA00022448"/>
    </source>
</evidence>
<feature type="transmembrane region" description="Helical" evidence="10">
    <location>
        <begin position="45"/>
        <end position="64"/>
    </location>
</feature>
<feature type="transmembrane region" description="Helical" evidence="10">
    <location>
        <begin position="157"/>
        <end position="174"/>
    </location>
</feature>
<keyword evidence="5 10" id="KW-1133">Transmembrane helix</keyword>
<dbReference type="GO" id="GO:0016020">
    <property type="term" value="C:membrane"/>
    <property type="evidence" value="ECO:0007669"/>
    <property type="project" value="UniProtKB-SubCell"/>
</dbReference>
<feature type="transmembrane region" description="Helical" evidence="10">
    <location>
        <begin position="101"/>
        <end position="121"/>
    </location>
</feature>
<evidence type="ECO:0000256" key="4">
    <source>
        <dbReference type="ARBA" id="ARBA00022692"/>
    </source>
</evidence>
<evidence type="ECO:0008006" key="13">
    <source>
        <dbReference type="Google" id="ProtNLM"/>
    </source>
</evidence>
<comment type="subcellular location">
    <subcellularLocation>
        <location evidence="1">Membrane</location>
        <topology evidence="1">Multi-pass membrane protein</topology>
    </subcellularLocation>
</comment>
<evidence type="ECO:0000256" key="7">
    <source>
        <dbReference type="ARBA" id="ARBA00023136"/>
    </source>
</evidence>
<dbReference type="Proteomes" id="UP001634007">
    <property type="component" value="Unassembled WGS sequence"/>
</dbReference>
<feature type="transmembrane region" description="Helical" evidence="10">
    <location>
        <begin position="127"/>
        <end position="145"/>
    </location>
</feature>
<evidence type="ECO:0000256" key="8">
    <source>
        <dbReference type="ARBA" id="ARBA00023303"/>
    </source>
</evidence>
<keyword evidence="7 10" id="KW-0472">Membrane</keyword>
<name>A0ABD3JE54_EUCGL</name>
<reference evidence="11 12" key="1">
    <citation type="submission" date="2024-11" db="EMBL/GenBank/DDBJ databases">
        <title>Chromosome-level genome assembly of Eucalyptus globulus Labill. provides insights into its genome evolution.</title>
        <authorList>
            <person name="Li X."/>
        </authorList>
    </citation>
    <scope>NUCLEOTIDE SEQUENCE [LARGE SCALE GENOMIC DNA]</scope>
    <source>
        <strain evidence="11">CL2024</strain>
        <tissue evidence="11">Fresh tender leaves</tissue>
    </source>
</reference>